<dbReference type="Proteomes" id="UP000076154">
    <property type="component" value="Unassembled WGS sequence"/>
</dbReference>
<protein>
    <submittedName>
        <fullName evidence="2">Uncharacterized protein</fullName>
    </submittedName>
</protein>
<evidence type="ECO:0000313" key="3">
    <source>
        <dbReference type="Proteomes" id="UP000076154"/>
    </source>
</evidence>
<keyword evidence="3" id="KW-1185">Reference proteome</keyword>
<feature type="compositionally biased region" description="Acidic residues" evidence="1">
    <location>
        <begin position="250"/>
        <end position="268"/>
    </location>
</feature>
<dbReference type="InParanoid" id="A0A369J5S5"/>
<organism evidence="2 3">
    <name type="scientific">Hypsizygus marmoreus</name>
    <name type="common">White beech mushroom</name>
    <name type="synonym">Agaricus marmoreus</name>
    <dbReference type="NCBI Taxonomy" id="39966"/>
    <lineage>
        <taxon>Eukaryota</taxon>
        <taxon>Fungi</taxon>
        <taxon>Dikarya</taxon>
        <taxon>Basidiomycota</taxon>
        <taxon>Agaricomycotina</taxon>
        <taxon>Agaricomycetes</taxon>
        <taxon>Agaricomycetidae</taxon>
        <taxon>Agaricales</taxon>
        <taxon>Tricholomatineae</taxon>
        <taxon>Lyophyllaceae</taxon>
        <taxon>Hypsizygus</taxon>
    </lineage>
</organism>
<dbReference type="OrthoDB" id="10680477at2759"/>
<proteinExistence type="predicted"/>
<dbReference type="AlphaFoldDB" id="A0A369J5S5"/>
<feature type="compositionally biased region" description="Low complexity" evidence="1">
    <location>
        <begin position="240"/>
        <end position="249"/>
    </location>
</feature>
<name>A0A369J5S5_HYPMA</name>
<feature type="region of interest" description="Disordered" evidence="1">
    <location>
        <begin position="240"/>
        <end position="271"/>
    </location>
</feature>
<dbReference type="EMBL" id="LUEZ02000122">
    <property type="protein sequence ID" value="RDB16752.1"/>
    <property type="molecule type" value="Genomic_DNA"/>
</dbReference>
<evidence type="ECO:0000256" key="1">
    <source>
        <dbReference type="SAM" id="MobiDB-lite"/>
    </source>
</evidence>
<sequence>MNFPGFYLIENVAHGFVGIVDAASSKDSAEAVSIVKVAPKDYRYFYITQEPNGTFTIRSLAGQFTGKKASGYTKREIAVIHHNEIVSFPDNNEHLHRWNFVRDVTDPTHFHIQDVATMAYWRLSSGEAGTMVDLNYPIPEFLQNVPRADAATIIPPGITWKLTPALPSGRYHIKNLLYGDINLGTKDNDGNTPVVAASSPAVWHITVVFTPLSLYSIPDKALGTTWNIFLVKPKSNSTATASTSTAAADSNDDDNDDDDSDSDDDEVESSVTVVKNKVVVPEVEDANFDWGPVWSAKDGAWKILGIKRRTRNSYEWSLAHKYEDGKSDQAHVLASDDQNGCPLWELIRISD</sequence>
<accession>A0A369J5S5</accession>
<reference evidence="2" key="1">
    <citation type="submission" date="2018-04" db="EMBL/GenBank/DDBJ databases">
        <title>Whole genome sequencing of Hypsizygus marmoreus.</title>
        <authorList>
            <person name="Choi I.-G."/>
            <person name="Min B."/>
            <person name="Kim J.-G."/>
            <person name="Kim S."/>
            <person name="Oh Y.-L."/>
            <person name="Kong W.-S."/>
            <person name="Park H."/>
            <person name="Jeong J."/>
            <person name="Song E.-S."/>
        </authorList>
    </citation>
    <scope>NUCLEOTIDE SEQUENCE [LARGE SCALE GENOMIC DNA]</scope>
    <source>
        <strain evidence="2">51987-8</strain>
    </source>
</reference>
<gene>
    <name evidence="2" type="ORF">Hypma_002418</name>
</gene>
<evidence type="ECO:0000313" key="2">
    <source>
        <dbReference type="EMBL" id="RDB16752.1"/>
    </source>
</evidence>
<comment type="caution">
    <text evidence="2">The sequence shown here is derived from an EMBL/GenBank/DDBJ whole genome shotgun (WGS) entry which is preliminary data.</text>
</comment>